<sequence>MNPFFVLCSLIADLWAGVCPKHYNLSAFLSFSFRDHPGLSPPRLGLWFNSNSLFQLGGRVTRLRGDPLSPSTPRGSLATGVSRF</sequence>
<feature type="signal peptide" evidence="2">
    <location>
        <begin position="1"/>
        <end position="16"/>
    </location>
</feature>
<feature type="region of interest" description="Disordered" evidence="1">
    <location>
        <begin position="65"/>
        <end position="84"/>
    </location>
</feature>
<organism evidence="3 4">
    <name type="scientific">Canavalia gladiata</name>
    <name type="common">Sword bean</name>
    <name type="synonym">Dolichos gladiatus</name>
    <dbReference type="NCBI Taxonomy" id="3824"/>
    <lineage>
        <taxon>Eukaryota</taxon>
        <taxon>Viridiplantae</taxon>
        <taxon>Streptophyta</taxon>
        <taxon>Embryophyta</taxon>
        <taxon>Tracheophyta</taxon>
        <taxon>Spermatophyta</taxon>
        <taxon>Magnoliopsida</taxon>
        <taxon>eudicotyledons</taxon>
        <taxon>Gunneridae</taxon>
        <taxon>Pentapetalae</taxon>
        <taxon>rosids</taxon>
        <taxon>fabids</taxon>
        <taxon>Fabales</taxon>
        <taxon>Fabaceae</taxon>
        <taxon>Papilionoideae</taxon>
        <taxon>50 kb inversion clade</taxon>
        <taxon>NPAAA clade</taxon>
        <taxon>indigoferoid/millettioid clade</taxon>
        <taxon>Phaseoleae</taxon>
        <taxon>Canavalia</taxon>
    </lineage>
</organism>
<comment type="caution">
    <text evidence="3">The sequence shown here is derived from an EMBL/GenBank/DDBJ whole genome shotgun (WGS) entry which is preliminary data.</text>
</comment>
<evidence type="ECO:0000313" key="3">
    <source>
        <dbReference type="EMBL" id="KAK7306058.1"/>
    </source>
</evidence>
<evidence type="ECO:0000256" key="2">
    <source>
        <dbReference type="SAM" id="SignalP"/>
    </source>
</evidence>
<protein>
    <recommendedName>
        <fullName evidence="5">Secreted protein</fullName>
    </recommendedName>
</protein>
<evidence type="ECO:0008006" key="5">
    <source>
        <dbReference type="Google" id="ProtNLM"/>
    </source>
</evidence>
<dbReference type="EMBL" id="JAYMYQ010000011">
    <property type="protein sequence ID" value="KAK7306058.1"/>
    <property type="molecule type" value="Genomic_DNA"/>
</dbReference>
<keyword evidence="2" id="KW-0732">Signal</keyword>
<name>A0AAN9JXF2_CANGL</name>
<dbReference type="AlphaFoldDB" id="A0AAN9JXF2"/>
<proteinExistence type="predicted"/>
<evidence type="ECO:0000256" key="1">
    <source>
        <dbReference type="SAM" id="MobiDB-lite"/>
    </source>
</evidence>
<accession>A0AAN9JXF2</accession>
<gene>
    <name evidence="3" type="ORF">VNO77_43975</name>
</gene>
<evidence type="ECO:0000313" key="4">
    <source>
        <dbReference type="Proteomes" id="UP001367508"/>
    </source>
</evidence>
<reference evidence="3 4" key="1">
    <citation type="submission" date="2024-01" db="EMBL/GenBank/DDBJ databases">
        <title>The genomes of 5 underutilized Papilionoideae crops provide insights into root nodulation and disease resistanc.</title>
        <authorList>
            <person name="Jiang F."/>
        </authorList>
    </citation>
    <scope>NUCLEOTIDE SEQUENCE [LARGE SCALE GENOMIC DNA]</scope>
    <source>
        <strain evidence="3">LVBAO_FW01</strain>
        <tissue evidence="3">Leaves</tissue>
    </source>
</reference>
<dbReference type="Proteomes" id="UP001367508">
    <property type="component" value="Unassembled WGS sequence"/>
</dbReference>
<feature type="chain" id="PRO_5042992311" description="Secreted protein" evidence="2">
    <location>
        <begin position="17"/>
        <end position="84"/>
    </location>
</feature>
<keyword evidence="4" id="KW-1185">Reference proteome</keyword>